<dbReference type="PROSITE" id="PS50830">
    <property type="entry name" value="TNASE_3"/>
    <property type="match status" value="1"/>
</dbReference>
<proteinExistence type="predicted"/>
<dbReference type="EMBL" id="JANFPI010000009">
    <property type="protein sequence ID" value="MCX8999509.1"/>
    <property type="molecule type" value="Genomic_DNA"/>
</dbReference>
<accession>A0AAE3N4G3</accession>
<evidence type="ECO:0000313" key="5">
    <source>
        <dbReference type="Proteomes" id="UP001208771"/>
    </source>
</evidence>
<dbReference type="Proteomes" id="UP001208771">
    <property type="component" value="Unassembled WGS sequence"/>
</dbReference>
<evidence type="ECO:0000259" key="3">
    <source>
        <dbReference type="PROSITE" id="PS50830"/>
    </source>
</evidence>
<feature type="signal peptide" evidence="2">
    <location>
        <begin position="1"/>
        <end position="21"/>
    </location>
</feature>
<evidence type="ECO:0000313" key="4">
    <source>
        <dbReference type="EMBL" id="MCX8999509.1"/>
    </source>
</evidence>
<evidence type="ECO:0000256" key="2">
    <source>
        <dbReference type="SAM" id="SignalP"/>
    </source>
</evidence>
<keyword evidence="2" id="KW-0732">Signal</keyword>
<dbReference type="SUPFAM" id="SSF50199">
    <property type="entry name" value="Staphylococcal nuclease"/>
    <property type="match status" value="1"/>
</dbReference>
<sequence length="149" mass="16038">MRLFLACLPLVALLSAAPAAAHSGRMAIEGPVAATVLRVIDGDTVLVRATPWPQHSIDVYVRMRGIDAPELRSRCETERLAARQARDALGHMLPAASAIYLTRISGDKYFGRVLADVHLPDGSDPAGSLLSNGHVKPYQAGRRQKPACF</sequence>
<dbReference type="InterPro" id="IPR035437">
    <property type="entry name" value="SNase_OB-fold_sf"/>
</dbReference>
<evidence type="ECO:0000256" key="1">
    <source>
        <dbReference type="SAM" id="MobiDB-lite"/>
    </source>
</evidence>
<feature type="domain" description="TNase-like" evidence="3">
    <location>
        <begin position="30"/>
        <end position="149"/>
    </location>
</feature>
<dbReference type="SMART" id="SM00318">
    <property type="entry name" value="SNc"/>
    <property type="match status" value="1"/>
</dbReference>
<feature type="chain" id="PRO_5042256552" evidence="2">
    <location>
        <begin position="22"/>
        <end position="149"/>
    </location>
</feature>
<feature type="region of interest" description="Disordered" evidence="1">
    <location>
        <begin position="126"/>
        <end position="149"/>
    </location>
</feature>
<protein>
    <submittedName>
        <fullName evidence="4">Thermonuclease family protein</fullName>
    </submittedName>
</protein>
<keyword evidence="5" id="KW-1185">Reference proteome</keyword>
<dbReference type="RefSeq" id="WP_306413007.1">
    <property type="nucleotide sequence ID" value="NZ_JANFPI010000009.1"/>
</dbReference>
<dbReference type="AlphaFoldDB" id="A0AAE3N4G3"/>
<dbReference type="Gene3D" id="2.40.50.90">
    <property type="match status" value="1"/>
</dbReference>
<comment type="caution">
    <text evidence="4">The sequence shown here is derived from an EMBL/GenBank/DDBJ whole genome shotgun (WGS) entry which is preliminary data.</text>
</comment>
<organism evidence="4 5">
    <name type="scientific">Ectorhizobium quercum</name>
    <dbReference type="NCBI Taxonomy" id="2965071"/>
    <lineage>
        <taxon>Bacteria</taxon>
        <taxon>Pseudomonadati</taxon>
        <taxon>Pseudomonadota</taxon>
        <taxon>Alphaproteobacteria</taxon>
        <taxon>Hyphomicrobiales</taxon>
        <taxon>Rhizobiaceae</taxon>
        <taxon>Ectorhizobium</taxon>
    </lineage>
</organism>
<name>A0AAE3N4G3_9HYPH</name>
<reference evidence="4" key="1">
    <citation type="submission" date="2022-07" db="EMBL/GenBank/DDBJ databases">
        <title>Ectorhizobium quercum gen.nov., sp. nov.</title>
        <authorList>
            <person name="Ma T."/>
            <person name="Li Y."/>
        </authorList>
    </citation>
    <scope>NUCLEOTIDE SEQUENCE</scope>
    <source>
        <strain evidence="4">BDR2-2</strain>
    </source>
</reference>
<gene>
    <name evidence="4" type="ORF">NOF55_20600</name>
</gene>
<dbReference type="InterPro" id="IPR016071">
    <property type="entry name" value="Staphylococal_nuclease_OB-fold"/>
</dbReference>